<dbReference type="Pfam" id="PF07728">
    <property type="entry name" value="AAA_5"/>
    <property type="match status" value="1"/>
</dbReference>
<protein>
    <recommendedName>
        <fullName evidence="1">ATPase dynein-related AAA domain-containing protein</fullName>
    </recommendedName>
</protein>
<dbReference type="GO" id="GO:0016887">
    <property type="term" value="F:ATP hydrolysis activity"/>
    <property type="evidence" value="ECO:0007669"/>
    <property type="project" value="InterPro"/>
</dbReference>
<dbReference type="OrthoDB" id="9781481at2"/>
<dbReference type="EMBL" id="QUBQ01000001">
    <property type="protein sequence ID" value="REK76100.1"/>
    <property type="molecule type" value="Genomic_DNA"/>
</dbReference>
<gene>
    <name evidence="2" type="ORF">DX130_03270</name>
</gene>
<accession>A0A371PIN7</accession>
<keyword evidence="3" id="KW-1185">Reference proteome</keyword>
<dbReference type="AlphaFoldDB" id="A0A371PIN7"/>
<dbReference type="Proteomes" id="UP000261905">
    <property type="component" value="Unassembled WGS sequence"/>
</dbReference>
<proteinExistence type="predicted"/>
<dbReference type="GO" id="GO:0005524">
    <property type="term" value="F:ATP binding"/>
    <property type="evidence" value="ECO:0007669"/>
    <property type="project" value="InterPro"/>
</dbReference>
<feature type="domain" description="ATPase dynein-related AAA" evidence="1">
    <location>
        <begin position="462"/>
        <end position="613"/>
    </location>
</feature>
<reference evidence="2 3" key="1">
    <citation type="submission" date="2018-08" db="EMBL/GenBank/DDBJ databases">
        <title>Paenibacillus sp. M4BSY-1, whole genome shotgun sequence.</title>
        <authorList>
            <person name="Tuo L."/>
        </authorList>
    </citation>
    <scope>NUCLEOTIDE SEQUENCE [LARGE SCALE GENOMIC DNA]</scope>
    <source>
        <strain evidence="2 3">M4BSY-1</strain>
    </source>
</reference>
<evidence type="ECO:0000313" key="3">
    <source>
        <dbReference type="Proteomes" id="UP000261905"/>
    </source>
</evidence>
<evidence type="ECO:0000259" key="1">
    <source>
        <dbReference type="Pfam" id="PF07728"/>
    </source>
</evidence>
<evidence type="ECO:0000313" key="2">
    <source>
        <dbReference type="EMBL" id="REK76100.1"/>
    </source>
</evidence>
<dbReference type="RefSeq" id="WP_116042800.1">
    <property type="nucleotide sequence ID" value="NZ_QUBQ01000001.1"/>
</dbReference>
<name>A0A371PIN7_9BACL</name>
<dbReference type="InterPro" id="IPR027417">
    <property type="entry name" value="P-loop_NTPase"/>
</dbReference>
<dbReference type="Gene3D" id="3.40.50.300">
    <property type="entry name" value="P-loop containing nucleotide triphosphate hydrolases"/>
    <property type="match status" value="1"/>
</dbReference>
<sequence length="750" mass="86692">MINLTEYQQIFEIENTAERCKKVNDTMEQLWKSEFEVLATDLLGQDYRIATYGQTLMTTYHGSLNPKYAEQKKDTSTGKRYFAQIVRKIGEKETSLLTLEFNGVEKQLYVSIELSFYQVHDLIKSNRLKAMISELDTSIRTYTRTGSFTRSEVDRIALEQTIIDMIIPRTRPWIYFGLAIPLEGQIELATIIDLLRQTWEHTTELRNYVLNDRAQSASAAHIMNLLGSVDTPYTVSIFGNSYQIQYEVVENEKSGTRQQEFTLKREGQTIVQGCFYYNEYEVRTGSSRPMLAVDVEKHNHIYTNVEVILGDHRKEWWLSKSYRTKSQNNEELKQEAIDLLGQHGFEVRNQNEYRIGTYNNVEQRFEEDPAEIKGRLACAALLFAHVGGRGKFKFPESGMSSEKQVDDNPFNEDDTKDLIEYNSNFNFTVIYEAIQNCSLTFDKDLIRDLHLNMTALDDKHFVILSGISGTGKTQLAKLYANAVYGLSYDTDNPYLSIIPVRPDWTDATSLFGYYSAFENRYIMTEFLKVLLHAHEEREKPHFIVLDEMNLARVEYYLSDYLSGVESHKEISLHNRGDLDGIPSKISIPPNVYLIGTINVDETTHSISDKVLDRAFIMTLSDVDLETFWSRVDDGVRSGLHDEFTFLMRLHALLAPHHLHFGYRTMNEMIQKMSRHLTLDDDHQTSRIAMLDHVISEKVLPKLRGDDRIAELLGVLKEAFAEHLGEESASHGHIYRIEKELVRYGATQFWR</sequence>
<dbReference type="SUPFAM" id="SSF52540">
    <property type="entry name" value="P-loop containing nucleoside triphosphate hydrolases"/>
    <property type="match status" value="1"/>
</dbReference>
<dbReference type="InterPro" id="IPR011704">
    <property type="entry name" value="ATPase_dyneun-rel_AAA"/>
</dbReference>
<organism evidence="2 3">
    <name type="scientific">Paenibacillus paeoniae</name>
    <dbReference type="NCBI Taxonomy" id="2292705"/>
    <lineage>
        <taxon>Bacteria</taxon>
        <taxon>Bacillati</taxon>
        <taxon>Bacillota</taxon>
        <taxon>Bacilli</taxon>
        <taxon>Bacillales</taxon>
        <taxon>Paenibacillaceae</taxon>
        <taxon>Paenibacillus</taxon>
    </lineage>
</organism>
<comment type="caution">
    <text evidence="2">The sequence shown here is derived from an EMBL/GenBank/DDBJ whole genome shotgun (WGS) entry which is preliminary data.</text>
</comment>